<dbReference type="InterPro" id="IPR027417">
    <property type="entry name" value="P-loop_NTPase"/>
</dbReference>
<dbReference type="SMART" id="SM00382">
    <property type="entry name" value="AAA"/>
    <property type="match status" value="1"/>
</dbReference>
<feature type="domain" description="ABC transporter" evidence="5">
    <location>
        <begin position="2"/>
        <end position="227"/>
    </location>
</feature>
<dbReference type="PANTHER" id="PTHR43335">
    <property type="entry name" value="ABC TRANSPORTER, ATP-BINDING PROTEIN"/>
    <property type="match status" value="1"/>
</dbReference>
<dbReference type="Proteomes" id="UP000092024">
    <property type="component" value="Unassembled WGS sequence"/>
</dbReference>
<evidence type="ECO:0000256" key="2">
    <source>
        <dbReference type="ARBA" id="ARBA00022448"/>
    </source>
</evidence>
<dbReference type="GO" id="GO:0005524">
    <property type="term" value="F:ATP binding"/>
    <property type="evidence" value="ECO:0007669"/>
    <property type="project" value="UniProtKB-KW"/>
</dbReference>
<comment type="similarity">
    <text evidence="1">Belongs to the ABC transporter superfamily.</text>
</comment>
<evidence type="ECO:0000313" key="6">
    <source>
        <dbReference type="EMBL" id="OBR67580.1"/>
    </source>
</evidence>
<evidence type="ECO:0000256" key="4">
    <source>
        <dbReference type="ARBA" id="ARBA00022840"/>
    </source>
</evidence>
<evidence type="ECO:0000256" key="3">
    <source>
        <dbReference type="ARBA" id="ARBA00022741"/>
    </source>
</evidence>
<dbReference type="PROSITE" id="PS50893">
    <property type="entry name" value="ABC_TRANSPORTER_2"/>
    <property type="match status" value="1"/>
</dbReference>
<gene>
    <name evidence="6" type="ORF">A7K91_22100</name>
</gene>
<dbReference type="SUPFAM" id="SSF52540">
    <property type="entry name" value="P-loop containing nucleoside triphosphate hydrolases"/>
    <property type="match status" value="1"/>
</dbReference>
<keyword evidence="7" id="KW-1185">Reference proteome</keyword>
<evidence type="ECO:0000256" key="1">
    <source>
        <dbReference type="ARBA" id="ARBA00005417"/>
    </source>
</evidence>
<keyword evidence="3" id="KW-0547">Nucleotide-binding</keyword>
<dbReference type="STRING" id="1844972.A7K91_22100"/>
<sequence>MLTIDHLVKRRGAHEILSGISFQARPGRVTGFLGPNGAGKSSTLRILLGLDRATSGSALINGKPFAQLANPLMTVGAAFDGSGAHGMRTGRAHLRWIARAAGLPRSRVEEVLDMVGLTYAAGKRVGSYSLGMGRRLALAAALLGDPPILVLDEPVNGLDPEGIRWIRTFLRERAEFGNTVLLSSHLMGELAETVDDVVIIKRGKIVADGALEEIIGTHSTLEDAFFALTAERAGDTG</sequence>
<organism evidence="6 7">
    <name type="scientific">Paenibacillus oryzae</name>
    <dbReference type="NCBI Taxonomy" id="1844972"/>
    <lineage>
        <taxon>Bacteria</taxon>
        <taxon>Bacillati</taxon>
        <taxon>Bacillota</taxon>
        <taxon>Bacilli</taxon>
        <taxon>Bacillales</taxon>
        <taxon>Paenibacillaceae</taxon>
        <taxon>Paenibacillus</taxon>
    </lineage>
</organism>
<keyword evidence="2" id="KW-0813">Transport</keyword>
<dbReference type="RefSeq" id="WP_068680379.1">
    <property type="nucleotide sequence ID" value="NZ_LYPA01000032.1"/>
</dbReference>
<dbReference type="Gene3D" id="3.40.50.300">
    <property type="entry name" value="P-loop containing nucleotide triphosphate hydrolases"/>
    <property type="match status" value="1"/>
</dbReference>
<dbReference type="GO" id="GO:0016887">
    <property type="term" value="F:ATP hydrolysis activity"/>
    <property type="evidence" value="ECO:0007669"/>
    <property type="project" value="InterPro"/>
</dbReference>
<dbReference type="Pfam" id="PF00005">
    <property type="entry name" value="ABC_tran"/>
    <property type="match status" value="1"/>
</dbReference>
<dbReference type="InterPro" id="IPR003593">
    <property type="entry name" value="AAA+_ATPase"/>
</dbReference>
<dbReference type="PANTHER" id="PTHR43335:SF4">
    <property type="entry name" value="ABC TRANSPORTER, ATP-BINDING PROTEIN"/>
    <property type="match status" value="1"/>
</dbReference>
<comment type="caution">
    <text evidence="6">The sequence shown here is derived from an EMBL/GenBank/DDBJ whole genome shotgun (WGS) entry which is preliminary data.</text>
</comment>
<name>A0A1A5YQB0_9BACL</name>
<keyword evidence="4" id="KW-0067">ATP-binding</keyword>
<dbReference type="OrthoDB" id="9804819at2"/>
<dbReference type="AlphaFoldDB" id="A0A1A5YQB0"/>
<dbReference type="InterPro" id="IPR003439">
    <property type="entry name" value="ABC_transporter-like_ATP-bd"/>
</dbReference>
<protein>
    <submittedName>
        <fullName evidence="6">ABC transporter</fullName>
    </submittedName>
</protein>
<evidence type="ECO:0000259" key="5">
    <source>
        <dbReference type="PROSITE" id="PS50893"/>
    </source>
</evidence>
<dbReference type="EMBL" id="LYPA01000032">
    <property type="protein sequence ID" value="OBR67580.1"/>
    <property type="molecule type" value="Genomic_DNA"/>
</dbReference>
<evidence type="ECO:0000313" key="7">
    <source>
        <dbReference type="Proteomes" id="UP000092024"/>
    </source>
</evidence>
<accession>A0A1A5YQB0</accession>
<proteinExistence type="inferred from homology"/>
<reference evidence="6 7" key="1">
    <citation type="submission" date="2016-05" db="EMBL/GenBank/DDBJ databases">
        <title>Paenibacillus oryzae. sp. nov., isolated from the rice root.</title>
        <authorList>
            <person name="Zhang J."/>
            <person name="Zhang X."/>
        </authorList>
    </citation>
    <scope>NUCLEOTIDE SEQUENCE [LARGE SCALE GENOMIC DNA]</scope>
    <source>
        <strain evidence="6 7">1DrF-4</strain>
    </source>
</reference>